<keyword evidence="4" id="KW-1185">Reference proteome</keyword>
<evidence type="ECO:0000259" key="2">
    <source>
        <dbReference type="SMART" id="SM00757"/>
    </source>
</evidence>
<dbReference type="GO" id="GO:0043161">
    <property type="term" value="P:proteasome-mediated ubiquitin-dependent protein catabolic process"/>
    <property type="evidence" value="ECO:0007669"/>
    <property type="project" value="InterPro"/>
</dbReference>
<accession>A0A427XPZ2</accession>
<dbReference type="Proteomes" id="UP000279236">
    <property type="component" value="Unassembled WGS sequence"/>
</dbReference>
<dbReference type="SMART" id="SM00757">
    <property type="entry name" value="CRA"/>
    <property type="match status" value="1"/>
</dbReference>
<dbReference type="OrthoDB" id="1933455at2759"/>
<dbReference type="PANTHER" id="PTHR12170:SF2">
    <property type="entry name" value="E3 UBIQUITIN-PROTEIN TRANSFERASE MAEA"/>
    <property type="match status" value="1"/>
</dbReference>
<dbReference type="CDD" id="cd16659">
    <property type="entry name" value="RING-Ubox_Emp"/>
    <property type="match status" value="1"/>
</dbReference>
<dbReference type="STRING" id="105984.A0A427XPZ2"/>
<dbReference type="Pfam" id="PF10607">
    <property type="entry name" value="CTLH"/>
    <property type="match status" value="1"/>
</dbReference>
<comment type="caution">
    <text evidence="3">The sequence shown here is derived from an EMBL/GenBank/DDBJ whole genome shotgun (WGS) entry which is preliminary data.</text>
</comment>
<dbReference type="RefSeq" id="XP_028475633.1">
    <property type="nucleotide sequence ID" value="XM_028623659.1"/>
</dbReference>
<dbReference type="AlphaFoldDB" id="A0A427XPZ2"/>
<feature type="region of interest" description="Disordered" evidence="1">
    <location>
        <begin position="112"/>
        <end position="178"/>
    </location>
</feature>
<feature type="domain" description="CRA" evidence="2">
    <location>
        <begin position="285"/>
        <end position="379"/>
    </location>
</feature>
<sequence>MPQPQTGIHGPLLLEEPLIRTPFELLRRSHRSAQRQVEKDFVAVQMQLSGLLKSFTGDAVADKELAATKLDGITDRVRGLKRKLDDLQPSPEKPSVLRDRLAYVDAALLAPPKESSPEVEVADGKEDGSGPAKPKSKDEVMDAEGAAVEAEVAAELTVEEVPSRPSSGGSGSRTPGDRTLDRYIVDHLLRTGRMKTARALAAVQDIENLVDVKLFAELVRIESALIEKRSCAEGLAWCGENRGTLKKQGVSLAKDMILMQQANVLQSDLEFALRMQEFVELCRKRDTVAAITYARKNLAPWGSSHMAEVQQAMTLLAFGETTGVALYRTLYDSSRWAVVRDQFRETFLGIYALPSQSLLALSLSAGLSSLRLPSCVGPSPPGSGLASPRSAEKSPRSLAQSSFPPAPLLPPAPDLHAMLGLDSLIVPEVPRVSEPGSHADETAPLRLDQPTANVDCPTCAPNMRVLAREVPMAHHVNSTLVCRISGAVMDSNNEPLAFPNGCVYSSKVSWPDIWMYGIADKQALAEMAKNNFDVVTCPRTNETCAFARLRKVYIS</sequence>
<feature type="region of interest" description="Disordered" evidence="1">
    <location>
        <begin position="378"/>
        <end position="405"/>
    </location>
</feature>
<feature type="compositionally biased region" description="Low complexity" evidence="1">
    <location>
        <begin position="378"/>
        <end position="389"/>
    </location>
</feature>
<evidence type="ECO:0000256" key="1">
    <source>
        <dbReference type="SAM" id="MobiDB-lite"/>
    </source>
</evidence>
<proteinExistence type="predicted"/>
<dbReference type="InterPro" id="IPR045098">
    <property type="entry name" value="Fyv10_fam"/>
</dbReference>
<reference evidence="3 4" key="1">
    <citation type="submission" date="2018-11" db="EMBL/GenBank/DDBJ databases">
        <title>Genome sequence of Apiotrichum porosum DSM 27194.</title>
        <authorList>
            <person name="Aliyu H."/>
            <person name="Gorte O."/>
            <person name="Ochsenreither K."/>
        </authorList>
    </citation>
    <scope>NUCLEOTIDE SEQUENCE [LARGE SCALE GENOMIC DNA]</scope>
    <source>
        <strain evidence="3 4">DSM 27194</strain>
    </source>
</reference>
<dbReference type="GO" id="GO:0004842">
    <property type="term" value="F:ubiquitin-protein transferase activity"/>
    <property type="evidence" value="ECO:0007669"/>
    <property type="project" value="InterPro"/>
</dbReference>
<protein>
    <submittedName>
        <fullName evidence="3">GID complex subunit containing RING finger motif</fullName>
    </submittedName>
</protein>
<dbReference type="InterPro" id="IPR024964">
    <property type="entry name" value="CTLH/CRA"/>
</dbReference>
<dbReference type="GO" id="GO:0005737">
    <property type="term" value="C:cytoplasm"/>
    <property type="evidence" value="ECO:0007669"/>
    <property type="project" value="TreeGrafter"/>
</dbReference>
<dbReference type="PANTHER" id="PTHR12170">
    <property type="entry name" value="MACROPHAGE ERYTHROBLAST ATTACHER-RELATED"/>
    <property type="match status" value="1"/>
</dbReference>
<gene>
    <name evidence="3" type="primary">FYV10</name>
    <name evidence="3" type="ORF">EHS24_008342</name>
</gene>
<name>A0A427XPZ2_9TREE</name>
<evidence type="ECO:0000313" key="3">
    <source>
        <dbReference type="EMBL" id="RSH80914.1"/>
    </source>
</evidence>
<organism evidence="3 4">
    <name type="scientific">Apiotrichum porosum</name>
    <dbReference type="NCBI Taxonomy" id="105984"/>
    <lineage>
        <taxon>Eukaryota</taxon>
        <taxon>Fungi</taxon>
        <taxon>Dikarya</taxon>
        <taxon>Basidiomycota</taxon>
        <taxon>Agaricomycotina</taxon>
        <taxon>Tremellomycetes</taxon>
        <taxon>Trichosporonales</taxon>
        <taxon>Trichosporonaceae</taxon>
        <taxon>Apiotrichum</taxon>
    </lineage>
</organism>
<evidence type="ECO:0000313" key="4">
    <source>
        <dbReference type="Proteomes" id="UP000279236"/>
    </source>
</evidence>
<dbReference type="GeneID" id="39592885"/>
<feature type="compositionally biased region" description="Low complexity" evidence="1">
    <location>
        <begin position="143"/>
        <end position="167"/>
    </location>
</feature>
<dbReference type="GO" id="GO:0034657">
    <property type="term" value="C:GID complex"/>
    <property type="evidence" value="ECO:0007669"/>
    <property type="project" value="TreeGrafter"/>
</dbReference>
<dbReference type="GO" id="GO:0005634">
    <property type="term" value="C:nucleus"/>
    <property type="evidence" value="ECO:0007669"/>
    <property type="project" value="TreeGrafter"/>
</dbReference>
<dbReference type="EMBL" id="RSCE01000007">
    <property type="protein sequence ID" value="RSH80914.1"/>
    <property type="molecule type" value="Genomic_DNA"/>
</dbReference>
<dbReference type="InterPro" id="IPR013144">
    <property type="entry name" value="CRA_dom"/>
</dbReference>